<accession>A0A9X2Q4S9</accession>
<dbReference type="Pfam" id="PF25735">
    <property type="entry name" value="Phage_L5_gp82"/>
    <property type="match status" value="1"/>
</dbReference>
<dbReference type="RefSeq" id="WP_259124362.1">
    <property type="nucleotide sequence ID" value="NZ_JANUAE010000015.1"/>
</dbReference>
<dbReference type="InterPro" id="IPR058002">
    <property type="entry name" value="Gp82"/>
</dbReference>
<sequence>MEFPPPKVDVYRNLKTGGFSIRSRDPDHFDGAYGRVVAHCKQALVGDVEFVVQQGARERAVEEGQRSVHAFVRGVLIGSGELPSLSEKQVRHWNEVTYNPFEQSDFVMVGSEEPVFTAPLALLGQETAWIPDSV</sequence>
<proteinExistence type="predicted"/>
<gene>
    <name evidence="1" type="ORF">GGP61_003177</name>
</gene>
<comment type="caution">
    <text evidence="1">The sequence shown here is derived from an EMBL/GenBank/DDBJ whole genome shotgun (WGS) entry which is preliminary data.</text>
</comment>
<dbReference type="EMBL" id="JANUAE010000015">
    <property type="protein sequence ID" value="MCS3711544.1"/>
    <property type="molecule type" value="Genomic_DNA"/>
</dbReference>
<protein>
    <submittedName>
        <fullName evidence="1">Uncharacterized protein</fullName>
    </submittedName>
</protein>
<evidence type="ECO:0000313" key="1">
    <source>
        <dbReference type="EMBL" id="MCS3711544.1"/>
    </source>
</evidence>
<evidence type="ECO:0000313" key="2">
    <source>
        <dbReference type="Proteomes" id="UP001155057"/>
    </source>
</evidence>
<organism evidence="1 2">
    <name type="scientific">Salinibacter ruber</name>
    <dbReference type="NCBI Taxonomy" id="146919"/>
    <lineage>
        <taxon>Bacteria</taxon>
        <taxon>Pseudomonadati</taxon>
        <taxon>Rhodothermota</taxon>
        <taxon>Rhodothermia</taxon>
        <taxon>Rhodothermales</taxon>
        <taxon>Salinibacteraceae</taxon>
        <taxon>Salinibacter</taxon>
    </lineage>
</organism>
<name>A0A9X2Q4S9_9BACT</name>
<reference evidence="1" key="1">
    <citation type="submission" date="2022-08" db="EMBL/GenBank/DDBJ databases">
        <title>Genomic Encyclopedia of Type Strains, Phase V (KMG-V): Genome sequencing to study the core and pangenomes of soil and plant-associated prokaryotes.</title>
        <authorList>
            <person name="Whitman W."/>
        </authorList>
    </citation>
    <scope>NUCLEOTIDE SEQUENCE</scope>
    <source>
        <strain evidence="1">SP3049</strain>
    </source>
</reference>
<dbReference type="Proteomes" id="UP001155057">
    <property type="component" value="Unassembled WGS sequence"/>
</dbReference>
<dbReference type="AlphaFoldDB" id="A0A9X2Q4S9"/>